<sequence>MCTPTHRGNGDNLDLAEFPEHFRDLFRGPPGSAEPPEHRAARMAAARDVLAELLIEGEADAVALEDAWYAVLIGGPMLLRGCRARVPRAHGRRTREAA</sequence>
<evidence type="ECO:0000313" key="1">
    <source>
        <dbReference type="EMBL" id="SDM99672.1"/>
    </source>
</evidence>
<gene>
    <name evidence="1" type="ORF">SAMN05216259_102259</name>
</gene>
<dbReference type="STRING" id="310781.SAMN05216259_102259"/>
<organism evidence="1 2">
    <name type="scientific">Actinacidiphila guanduensis</name>
    <dbReference type="NCBI Taxonomy" id="310781"/>
    <lineage>
        <taxon>Bacteria</taxon>
        <taxon>Bacillati</taxon>
        <taxon>Actinomycetota</taxon>
        <taxon>Actinomycetes</taxon>
        <taxon>Kitasatosporales</taxon>
        <taxon>Streptomycetaceae</taxon>
        <taxon>Actinacidiphila</taxon>
    </lineage>
</organism>
<keyword evidence="2" id="KW-1185">Reference proteome</keyword>
<dbReference type="RefSeq" id="WP_093782965.1">
    <property type="nucleotide sequence ID" value="NZ_FNIE01000002.1"/>
</dbReference>
<evidence type="ECO:0000313" key="2">
    <source>
        <dbReference type="Proteomes" id="UP000199341"/>
    </source>
</evidence>
<proteinExistence type="predicted"/>
<protein>
    <submittedName>
        <fullName evidence="1">Uncharacterized protein</fullName>
    </submittedName>
</protein>
<dbReference type="Proteomes" id="UP000199341">
    <property type="component" value="Unassembled WGS sequence"/>
</dbReference>
<dbReference type="AlphaFoldDB" id="A0A1G9XS73"/>
<dbReference type="EMBL" id="FNIE01000002">
    <property type="protein sequence ID" value="SDM99672.1"/>
    <property type="molecule type" value="Genomic_DNA"/>
</dbReference>
<reference evidence="1 2" key="1">
    <citation type="submission" date="2016-10" db="EMBL/GenBank/DDBJ databases">
        <authorList>
            <person name="de Groot N.N."/>
        </authorList>
    </citation>
    <scope>NUCLEOTIDE SEQUENCE [LARGE SCALE GENOMIC DNA]</scope>
    <source>
        <strain evidence="1 2">CGMCC 4.2022</strain>
    </source>
</reference>
<dbReference type="OrthoDB" id="4331107at2"/>
<name>A0A1G9XS73_9ACTN</name>
<accession>A0A1G9XS73</accession>